<accession>A0A0P7HYN4</accession>
<gene>
    <name evidence="1" type="ORF">SY89_00143</name>
</gene>
<proteinExistence type="predicted"/>
<reference evidence="2" key="1">
    <citation type="submission" date="2013-11" db="EMBL/GenBank/DDBJ databases">
        <authorList>
            <person name="Hoang H.T."/>
            <person name="Killian M.L."/>
            <person name="Madson D.M."/>
            <person name="Arruda P.H.E."/>
            <person name="Sun D."/>
            <person name="Schwartz K.J."/>
            <person name="Yoon K."/>
        </authorList>
    </citation>
    <scope>NUCLEOTIDE SEQUENCE [LARGE SCALE GENOMIC DNA]</scope>
    <source>
        <strain evidence="2">CDK2</strain>
    </source>
</reference>
<comment type="caution">
    <text evidence="1">The sequence shown here is derived from an EMBL/GenBank/DDBJ whole genome shotgun (WGS) entry which is preliminary data.</text>
</comment>
<dbReference type="Proteomes" id="UP000050535">
    <property type="component" value="Unassembled WGS sequence"/>
</dbReference>
<evidence type="ECO:0000313" key="2">
    <source>
        <dbReference type="Proteomes" id="UP000050535"/>
    </source>
</evidence>
<evidence type="ECO:0000313" key="1">
    <source>
        <dbReference type="EMBL" id="KPN29430.1"/>
    </source>
</evidence>
<organism evidence="1 2">
    <name type="scientific">Halolamina pelagica</name>
    <dbReference type="NCBI Taxonomy" id="699431"/>
    <lineage>
        <taxon>Archaea</taxon>
        <taxon>Methanobacteriati</taxon>
        <taxon>Methanobacteriota</taxon>
        <taxon>Stenosarchaea group</taxon>
        <taxon>Halobacteria</taxon>
        <taxon>Halobacteriales</taxon>
        <taxon>Haloferacaceae</taxon>
    </lineage>
</organism>
<name>A0A0P7HYN4_9EURY</name>
<dbReference type="EMBL" id="LGUC01000001">
    <property type="protein sequence ID" value="KPN29430.1"/>
    <property type="molecule type" value="Genomic_DNA"/>
</dbReference>
<dbReference type="AlphaFoldDB" id="A0A0P7HYN4"/>
<keyword evidence="2" id="KW-1185">Reference proteome</keyword>
<dbReference type="STRING" id="699431.SY89_00143"/>
<sequence>MHRTNRTIDADVNDAAAVGLRNPEYSPQEYETLDVVERVERASPDEI</sequence>
<dbReference type="RefSeq" id="WP_189319081.1">
    <property type="nucleotide sequence ID" value="NZ_LGUC01000001.1"/>
</dbReference>
<protein>
    <submittedName>
        <fullName evidence="1">Uncharacterized protein</fullName>
    </submittedName>
</protein>